<dbReference type="RefSeq" id="WP_007954426.1">
    <property type="nucleotide sequence ID" value="NZ_CP010978.1"/>
</dbReference>
<organism evidence="3 4">
    <name type="scientific">Pelosinus fermentans JBW45</name>
    <dbReference type="NCBI Taxonomy" id="1192197"/>
    <lineage>
        <taxon>Bacteria</taxon>
        <taxon>Bacillati</taxon>
        <taxon>Bacillota</taxon>
        <taxon>Negativicutes</taxon>
        <taxon>Selenomonadales</taxon>
        <taxon>Sporomusaceae</taxon>
        <taxon>Pelosinus</taxon>
    </lineage>
</organism>
<dbReference type="STRING" id="1192197.JBW_03128"/>
<gene>
    <name evidence="3" type="ORF">JBW_03128</name>
</gene>
<keyword evidence="3" id="KW-0012">Acyltransferase</keyword>
<feature type="transmembrane region" description="Helical" evidence="1">
    <location>
        <begin position="12"/>
        <end position="30"/>
    </location>
</feature>
<evidence type="ECO:0000256" key="1">
    <source>
        <dbReference type="SAM" id="Phobius"/>
    </source>
</evidence>
<feature type="transmembrane region" description="Helical" evidence="1">
    <location>
        <begin position="194"/>
        <end position="213"/>
    </location>
</feature>
<name>I9NV83_9FIRM</name>
<keyword evidence="1" id="KW-0472">Membrane</keyword>
<dbReference type="PANTHER" id="PTHR36927:SF3">
    <property type="entry name" value="GLUCANS BIOSYNTHESIS PROTEIN C"/>
    <property type="match status" value="1"/>
</dbReference>
<dbReference type="InterPro" id="IPR002656">
    <property type="entry name" value="Acyl_transf_3_dom"/>
</dbReference>
<dbReference type="OrthoDB" id="5446016at2"/>
<feature type="transmembrane region" description="Helical" evidence="1">
    <location>
        <begin position="250"/>
        <end position="271"/>
    </location>
</feature>
<feature type="transmembrane region" description="Helical" evidence="1">
    <location>
        <begin position="153"/>
        <end position="173"/>
    </location>
</feature>
<dbReference type="EMBL" id="CP010978">
    <property type="protein sequence ID" value="AJQ28469.1"/>
    <property type="molecule type" value="Genomic_DNA"/>
</dbReference>
<dbReference type="Proteomes" id="UP000005361">
    <property type="component" value="Chromosome"/>
</dbReference>
<feature type="transmembrane region" description="Helical" evidence="1">
    <location>
        <begin position="353"/>
        <end position="374"/>
    </location>
</feature>
<evidence type="ECO:0000313" key="3">
    <source>
        <dbReference type="EMBL" id="AJQ28469.1"/>
    </source>
</evidence>
<accession>I9NV83</accession>
<evidence type="ECO:0000313" key="4">
    <source>
        <dbReference type="Proteomes" id="UP000005361"/>
    </source>
</evidence>
<feature type="transmembrane region" description="Helical" evidence="1">
    <location>
        <begin position="50"/>
        <end position="76"/>
    </location>
</feature>
<feature type="transmembrane region" description="Helical" evidence="1">
    <location>
        <begin position="283"/>
        <end position="306"/>
    </location>
</feature>
<reference evidence="3 4" key="1">
    <citation type="journal article" date="2015" name="Genome Announc.">
        <title>Complete Genome Sequence of Pelosinus fermentans JBW45, a Member of a Remarkably Competitive Group of Negativicutes in the Firmicutes Phylum.</title>
        <authorList>
            <person name="De Leon K.B."/>
            <person name="Utturkar S.M."/>
            <person name="Camilleri L.B."/>
            <person name="Elias D.A."/>
            <person name="Arkin A.P."/>
            <person name="Fields M.W."/>
            <person name="Brown S.D."/>
            <person name="Wall J.D."/>
        </authorList>
    </citation>
    <scope>NUCLEOTIDE SEQUENCE [LARGE SCALE GENOMIC DNA]</scope>
    <source>
        <strain evidence="3 4">JBW45</strain>
    </source>
</reference>
<dbReference type="Pfam" id="PF01757">
    <property type="entry name" value="Acyl_transf_3"/>
    <property type="match status" value="1"/>
</dbReference>
<evidence type="ECO:0000259" key="2">
    <source>
        <dbReference type="Pfam" id="PF01757"/>
    </source>
</evidence>
<dbReference type="HOGENOM" id="CLU_036182_0_0_9"/>
<dbReference type="AlphaFoldDB" id="I9NV83"/>
<proteinExistence type="predicted"/>
<keyword evidence="1" id="KW-1133">Transmembrane helix</keyword>
<keyword evidence="1" id="KW-0812">Transmembrane</keyword>
<protein>
    <submittedName>
        <fullName evidence="3">Acyltransferase 3</fullName>
    </submittedName>
</protein>
<keyword evidence="3" id="KW-0808">Transferase</keyword>
<feature type="transmembrane region" description="Helical" evidence="1">
    <location>
        <begin position="327"/>
        <end position="347"/>
    </location>
</feature>
<dbReference type="KEGG" id="pft:JBW_03128"/>
<feature type="transmembrane region" description="Helical" evidence="1">
    <location>
        <begin position="88"/>
        <end position="105"/>
    </location>
</feature>
<feature type="transmembrane region" description="Helical" evidence="1">
    <location>
        <begin position="219"/>
        <end position="238"/>
    </location>
</feature>
<reference evidence="4" key="2">
    <citation type="submission" date="2015-02" db="EMBL/GenBank/DDBJ databases">
        <title>Complete Genome Sequence of Pelosinus fermentans JBW45.</title>
        <authorList>
            <person name="De Leon K.B."/>
            <person name="Utturkar S.M."/>
            <person name="Camilleri L.B."/>
            <person name="Arkin A.P."/>
            <person name="Fields M.W."/>
            <person name="Brown S.D."/>
            <person name="Wall J.D."/>
        </authorList>
    </citation>
    <scope>NUCLEOTIDE SEQUENCE [LARGE SCALE GENOMIC DNA]</scope>
    <source>
        <strain evidence="4">JBW45</strain>
    </source>
</reference>
<dbReference type="GO" id="GO:0016747">
    <property type="term" value="F:acyltransferase activity, transferring groups other than amino-acyl groups"/>
    <property type="evidence" value="ECO:0007669"/>
    <property type="project" value="InterPro"/>
</dbReference>
<sequence>MEKSIERDRCYYVDWLRILGIICIFFFHNTRFFDLMDWEVKNKETFLEPTIFVMFISFWIMPLFFMLAGIGTRFALKTKTTIQYIKDRYWRLVVPYLFGIFILIPPQRYVESLSKGKFSGTFFDFLPWYPEHKLLIGNFGFSPVWFGEPGTHLWFLAFLFVFSILAVPVIRYLKNKSGERLIKHLATVSEKMGGIYLFVVPLVCVKIALQPIYPKYSSWADFTFWFLIFIFGYILFYDQRFVESADRHKYISLSIGILLLVLLLVLFIFFLDHLKQWWDHPDYSWGCIFFHAMWTITTWSWLMFFLGAGKAFLNFQNSWLSKLNEAVMPFYMLHQTIILLIGFQIIQWHMNAWLKYTVISSMSFMVIIAIYYLCIMRFNWLRILFGMKPLRGGVISQVSIEGKN</sequence>
<feature type="domain" description="Acyltransferase 3" evidence="2">
    <location>
        <begin position="11"/>
        <end position="371"/>
    </location>
</feature>
<dbReference type="PANTHER" id="PTHR36927">
    <property type="entry name" value="BLR4337 PROTEIN"/>
    <property type="match status" value="1"/>
</dbReference>
<dbReference type="InterPro" id="IPR050623">
    <property type="entry name" value="Glucan_succinyl_AcylTrfase"/>
</dbReference>